<reference evidence="2" key="1">
    <citation type="journal article" date="2020" name="Stud. Mycol.">
        <title>101 Dothideomycetes genomes: a test case for predicting lifestyles and emergence of pathogens.</title>
        <authorList>
            <person name="Haridas S."/>
            <person name="Albert R."/>
            <person name="Binder M."/>
            <person name="Bloem J."/>
            <person name="Labutti K."/>
            <person name="Salamov A."/>
            <person name="Andreopoulos B."/>
            <person name="Baker S."/>
            <person name="Barry K."/>
            <person name="Bills G."/>
            <person name="Bluhm B."/>
            <person name="Cannon C."/>
            <person name="Castanera R."/>
            <person name="Culley D."/>
            <person name="Daum C."/>
            <person name="Ezra D."/>
            <person name="Gonzalez J."/>
            <person name="Henrissat B."/>
            <person name="Kuo A."/>
            <person name="Liang C."/>
            <person name="Lipzen A."/>
            <person name="Lutzoni F."/>
            <person name="Magnuson J."/>
            <person name="Mondo S."/>
            <person name="Nolan M."/>
            <person name="Ohm R."/>
            <person name="Pangilinan J."/>
            <person name="Park H.-J."/>
            <person name="Ramirez L."/>
            <person name="Alfaro M."/>
            <person name="Sun H."/>
            <person name="Tritt A."/>
            <person name="Yoshinaga Y."/>
            <person name="Zwiers L.-H."/>
            <person name="Turgeon B."/>
            <person name="Goodwin S."/>
            <person name="Spatafora J."/>
            <person name="Crous P."/>
            <person name="Grigoriev I."/>
        </authorList>
    </citation>
    <scope>NUCLEOTIDE SEQUENCE</scope>
    <source>
        <strain evidence="2">CBS 279.74</strain>
    </source>
</reference>
<sequence length="67" mass="7828">MFNFRLPTSDFRLPNQINTQAYQLYPSTISHIRGFLSTFALLVMWLVSLPFQSSRDRDKKGQLPHSL</sequence>
<evidence type="ECO:0000313" key="3">
    <source>
        <dbReference type="Proteomes" id="UP000799428"/>
    </source>
</evidence>
<protein>
    <submittedName>
        <fullName evidence="2">Uncharacterized protein</fullName>
    </submittedName>
</protein>
<keyword evidence="1" id="KW-0812">Transmembrane</keyword>
<dbReference type="AlphaFoldDB" id="A0A6G1K728"/>
<evidence type="ECO:0000256" key="1">
    <source>
        <dbReference type="SAM" id="Phobius"/>
    </source>
</evidence>
<evidence type="ECO:0000313" key="2">
    <source>
        <dbReference type="EMBL" id="KAF2708177.1"/>
    </source>
</evidence>
<name>A0A6G1K728_9PLEO</name>
<organism evidence="2 3">
    <name type="scientific">Pleomassaria siparia CBS 279.74</name>
    <dbReference type="NCBI Taxonomy" id="1314801"/>
    <lineage>
        <taxon>Eukaryota</taxon>
        <taxon>Fungi</taxon>
        <taxon>Dikarya</taxon>
        <taxon>Ascomycota</taxon>
        <taxon>Pezizomycotina</taxon>
        <taxon>Dothideomycetes</taxon>
        <taxon>Pleosporomycetidae</taxon>
        <taxon>Pleosporales</taxon>
        <taxon>Pleomassariaceae</taxon>
        <taxon>Pleomassaria</taxon>
    </lineage>
</organism>
<feature type="transmembrane region" description="Helical" evidence="1">
    <location>
        <begin position="32"/>
        <end position="51"/>
    </location>
</feature>
<keyword evidence="1" id="KW-0472">Membrane</keyword>
<proteinExistence type="predicted"/>
<accession>A0A6G1K728</accession>
<dbReference type="EMBL" id="MU005772">
    <property type="protein sequence ID" value="KAF2708177.1"/>
    <property type="molecule type" value="Genomic_DNA"/>
</dbReference>
<keyword evidence="3" id="KW-1185">Reference proteome</keyword>
<keyword evidence="1" id="KW-1133">Transmembrane helix</keyword>
<dbReference type="Proteomes" id="UP000799428">
    <property type="component" value="Unassembled WGS sequence"/>
</dbReference>
<gene>
    <name evidence="2" type="ORF">K504DRAFT_468540</name>
</gene>